<sequence>MPGEENRLAIDLTVFKLIGMYQMVDPDSPKVCGRNVYASVNVALIVCTTAMTVLSTCGFFSGVRDTFRNNDFDVVLILFYYVCIGVGNYKTTVLVLNAAEVWTLFGVARVSFLGNRYCTGNRRRMADRGASLSRFFAWYLALIVVTLTSYAIIPLVTNHRYAGPTSAPGGGAYRKSNVINLRYPFAADTYNTYYPAFYAMECALAFYTGYGTFAFDLFALTTMYFVSVQYELLASAFRALERGADTGTVDDCSLLNEEELQEHLLSLISDCQTIYKHLKKFYDISRPIGLIQVLGDASGMICMPYLIVLCVQKNGSVFNTETIRFVFTLGIAGLQSYMYCNLFQLVSDKKEAINFAIYSCDWTRMNIRIKKLILLLMRMNTACDNLKLKVTPSKNIDLPMLANVIRSSYSILSVIINRKN</sequence>
<evidence type="ECO:0000256" key="3">
    <source>
        <dbReference type="ARBA" id="ARBA00022606"/>
    </source>
</evidence>
<evidence type="ECO:0000256" key="1">
    <source>
        <dbReference type="ARBA" id="ARBA00004651"/>
    </source>
</evidence>
<dbReference type="AlphaFoldDB" id="A0A8B8GMW5"/>
<dbReference type="RefSeq" id="XP_025424599.1">
    <property type="nucleotide sequence ID" value="XM_025568814.1"/>
</dbReference>
<keyword evidence="3 10" id="KW-0716">Sensory transduction</keyword>
<keyword evidence="2" id="KW-1003">Cell membrane</keyword>
<evidence type="ECO:0000256" key="9">
    <source>
        <dbReference type="ARBA" id="ARBA00023224"/>
    </source>
</evidence>
<comment type="similarity">
    <text evidence="10">Belongs to the insect chemoreceptor superfamily. Heteromeric odorant receptor channel (TC 1.A.69) family.</text>
</comment>
<keyword evidence="6 10" id="KW-1133">Transmembrane helix</keyword>
<dbReference type="OrthoDB" id="10475878at2759"/>
<dbReference type="InterPro" id="IPR004117">
    <property type="entry name" value="7tm6_olfct_rcpt"/>
</dbReference>
<keyword evidence="4 10" id="KW-0812">Transmembrane</keyword>
<evidence type="ECO:0000256" key="8">
    <source>
        <dbReference type="ARBA" id="ARBA00023170"/>
    </source>
</evidence>
<protein>
    <recommendedName>
        <fullName evidence="10">Odorant receptor</fullName>
    </recommendedName>
</protein>
<dbReference type="GO" id="GO:0005886">
    <property type="term" value="C:plasma membrane"/>
    <property type="evidence" value="ECO:0007669"/>
    <property type="project" value="UniProtKB-SubCell"/>
</dbReference>
<dbReference type="PANTHER" id="PTHR21137:SF35">
    <property type="entry name" value="ODORANT RECEPTOR 19A-RELATED"/>
    <property type="match status" value="1"/>
</dbReference>
<evidence type="ECO:0000256" key="5">
    <source>
        <dbReference type="ARBA" id="ARBA00022725"/>
    </source>
</evidence>
<dbReference type="Proteomes" id="UP000694846">
    <property type="component" value="Unplaced"/>
</dbReference>
<comment type="subcellular location">
    <subcellularLocation>
        <location evidence="1 10">Cell membrane</location>
        <topology evidence="1 10">Multi-pass membrane protein</topology>
    </subcellularLocation>
</comment>
<organism evidence="11 12">
    <name type="scientific">Sipha flava</name>
    <name type="common">yellow sugarcane aphid</name>
    <dbReference type="NCBI Taxonomy" id="143950"/>
    <lineage>
        <taxon>Eukaryota</taxon>
        <taxon>Metazoa</taxon>
        <taxon>Ecdysozoa</taxon>
        <taxon>Arthropoda</taxon>
        <taxon>Hexapoda</taxon>
        <taxon>Insecta</taxon>
        <taxon>Pterygota</taxon>
        <taxon>Neoptera</taxon>
        <taxon>Paraneoptera</taxon>
        <taxon>Hemiptera</taxon>
        <taxon>Sternorrhyncha</taxon>
        <taxon>Aphidomorpha</taxon>
        <taxon>Aphidoidea</taxon>
        <taxon>Aphididae</taxon>
        <taxon>Sipha</taxon>
    </lineage>
</organism>
<keyword evidence="7 10" id="KW-0472">Membrane</keyword>
<comment type="caution">
    <text evidence="10">Lacks conserved residue(s) required for the propagation of feature annotation.</text>
</comment>
<evidence type="ECO:0000313" key="11">
    <source>
        <dbReference type="Proteomes" id="UP000694846"/>
    </source>
</evidence>
<evidence type="ECO:0000256" key="6">
    <source>
        <dbReference type="ARBA" id="ARBA00022989"/>
    </source>
</evidence>
<dbReference type="GeneID" id="112693647"/>
<feature type="transmembrane region" description="Helical" evidence="10">
    <location>
        <begin position="72"/>
        <end position="89"/>
    </location>
</feature>
<keyword evidence="8 10" id="KW-0675">Receptor</keyword>
<feature type="transmembrane region" description="Helical" evidence="10">
    <location>
        <begin position="36"/>
        <end position="60"/>
    </location>
</feature>
<feature type="transmembrane region" description="Helical" evidence="10">
    <location>
        <begin position="135"/>
        <end position="156"/>
    </location>
</feature>
<evidence type="ECO:0000256" key="4">
    <source>
        <dbReference type="ARBA" id="ARBA00022692"/>
    </source>
</evidence>
<dbReference type="RefSeq" id="XP_025424600.1">
    <property type="nucleotide sequence ID" value="XM_025568815.1"/>
</dbReference>
<gene>
    <name evidence="12 13" type="primary">LOC112693647</name>
</gene>
<evidence type="ECO:0000256" key="7">
    <source>
        <dbReference type="ARBA" id="ARBA00023136"/>
    </source>
</evidence>
<keyword evidence="5 10" id="KW-0552">Olfaction</keyword>
<proteinExistence type="inferred from homology"/>
<accession>A0A8B8GMW5</accession>
<name>A0A8B8GMW5_9HEMI</name>
<keyword evidence="9 10" id="KW-0807">Transducer</keyword>
<dbReference type="GO" id="GO:0007165">
    <property type="term" value="P:signal transduction"/>
    <property type="evidence" value="ECO:0007669"/>
    <property type="project" value="UniProtKB-KW"/>
</dbReference>
<dbReference type="Pfam" id="PF02949">
    <property type="entry name" value="7tm_6"/>
    <property type="match status" value="1"/>
</dbReference>
<evidence type="ECO:0000313" key="12">
    <source>
        <dbReference type="RefSeq" id="XP_025424599.1"/>
    </source>
</evidence>
<reference evidence="12 13" key="1">
    <citation type="submission" date="2025-04" db="UniProtKB">
        <authorList>
            <consortium name="RefSeq"/>
        </authorList>
    </citation>
    <scope>IDENTIFICATION</scope>
    <source>
        <tissue evidence="12 13">Whole body</tissue>
    </source>
</reference>
<evidence type="ECO:0000256" key="2">
    <source>
        <dbReference type="ARBA" id="ARBA00022475"/>
    </source>
</evidence>
<dbReference type="PANTHER" id="PTHR21137">
    <property type="entry name" value="ODORANT RECEPTOR"/>
    <property type="match status" value="1"/>
</dbReference>
<dbReference type="GO" id="GO:0005549">
    <property type="term" value="F:odorant binding"/>
    <property type="evidence" value="ECO:0007669"/>
    <property type="project" value="InterPro"/>
</dbReference>
<feature type="transmembrane region" description="Helical" evidence="10">
    <location>
        <begin position="204"/>
        <end position="226"/>
    </location>
</feature>
<dbReference type="GO" id="GO:0004984">
    <property type="term" value="F:olfactory receptor activity"/>
    <property type="evidence" value="ECO:0007669"/>
    <property type="project" value="InterPro"/>
</dbReference>
<evidence type="ECO:0000256" key="10">
    <source>
        <dbReference type="RuleBase" id="RU351113"/>
    </source>
</evidence>
<keyword evidence="11" id="KW-1185">Reference proteome</keyword>
<evidence type="ECO:0000313" key="13">
    <source>
        <dbReference type="RefSeq" id="XP_025424600.1"/>
    </source>
</evidence>